<feature type="transmembrane region" description="Helical" evidence="2">
    <location>
        <begin position="46"/>
        <end position="68"/>
    </location>
</feature>
<sequence>MAKDAKNAAKNASKDAAKAPVATADMNRRQQLVETYKMTRRNDPKVGLLTFGSALLAGALGFLIFWVLPGEGVIGWILAVVGSLLAGSLAAMIVFGRRAQNAAYRQMEGQPGAAAAALRMLRRGWKSDPVIAFNKNQDVVHRVVGPPGIVLIGEGSSPTRIKQLLVNEHRKHERVASEVPIHEVICGNGEGQVPLPKLVRHVQKLGRQVKPAEMTDVMSRLKALDATRSNIPLPKGPVPTSMKGMRGNLRGR</sequence>
<protein>
    <submittedName>
        <fullName evidence="3">DUF4191 domain-containing protein</fullName>
    </submittedName>
</protein>
<accession>A0ABR6U6F6</accession>
<evidence type="ECO:0000256" key="2">
    <source>
        <dbReference type="SAM" id="Phobius"/>
    </source>
</evidence>
<dbReference type="InterPro" id="IPR025445">
    <property type="entry name" value="DUF4191"/>
</dbReference>
<dbReference type="RefSeq" id="WP_186345272.1">
    <property type="nucleotide sequence ID" value="NZ_BMMR01000003.1"/>
</dbReference>
<evidence type="ECO:0000313" key="4">
    <source>
        <dbReference type="Proteomes" id="UP000604001"/>
    </source>
</evidence>
<comment type="caution">
    <text evidence="3">The sequence shown here is derived from an EMBL/GenBank/DDBJ whole genome shotgun (WGS) entry which is preliminary data.</text>
</comment>
<gene>
    <name evidence="3" type="ORF">H7344_06885</name>
</gene>
<proteinExistence type="predicted"/>
<feature type="transmembrane region" description="Helical" evidence="2">
    <location>
        <begin position="74"/>
        <end position="95"/>
    </location>
</feature>
<name>A0ABR6U6F6_9ACTN</name>
<keyword evidence="2" id="KW-0472">Membrane</keyword>
<keyword evidence="2" id="KW-1133">Transmembrane helix</keyword>
<evidence type="ECO:0000313" key="3">
    <source>
        <dbReference type="EMBL" id="MBC2960017.1"/>
    </source>
</evidence>
<feature type="region of interest" description="Disordered" evidence="1">
    <location>
        <begin position="1"/>
        <end position="21"/>
    </location>
</feature>
<feature type="compositionally biased region" description="Basic and acidic residues" evidence="1">
    <location>
        <begin position="1"/>
        <end position="17"/>
    </location>
</feature>
<reference evidence="3 4" key="1">
    <citation type="submission" date="2020-08" db="EMBL/GenBank/DDBJ databases">
        <title>novel species in genus Nocardioides.</title>
        <authorList>
            <person name="Zhang G."/>
        </authorList>
    </citation>
    <scope>NUCLEOTIDE SEQUENCE [LARGE SCALE GENOMIC DNA]</scope>
    <source>
        <strain evidence="3 4">SC8A-24</strain>
    </source>
</reference>
<dbReference type="EMBL" id="JACMYC010000003">
    <property type="protein sequence ID" value="MBC2960017.1"/>
    <property type="molecule type" value="Genomic_DNA"/>
</dbReference>
<feature type="region of interest" description="Disordered" evidence="1">
    <location>
        <begin position="229"/>
        <end position="252"/>
    </location>
</feature>
<keyword evidence="4" id="KW-1185">Reference proteome</keyword>
<dbReference type="Proteomes" id="UP000604001">
    <property type="component" value="Unassembled WGS sequence"/>
</dbReference>
<keyword evidence="2" id="KW-0812">Transmembrane</keyword>
<organism evidence="3 4">
    <name type="scientific">Nocardioides deserti</name>
    <dbReference type="NCBI Taxonomy" id="1588644"/>
    <lineage>
        <taxon>Bacteria</taxon>
        <taxon>Bacillati</taxon>
        <taxon>Actinomycetota</taxon>
        <taxon>Actinomycetes</taxon>
        <taxon>Propionibacteriales</taxon>
        <taxon>Nocardioidaceae</taxon>
        <taxon>Nocardioides</taxon>
    </lineage>
</organism>
<evidence type="ECO:0000256" key="1">
    <source>
        <dbReference type="SAM" id="MobiDB-lite"/>
    </source>
</evidence>
<dbReference type="Pfam" id="PF13829">
    <property type="entry name" value="DUF4191"/>
    <property type="match status" value="1"/>
</dbReference>